<dbReference type="STRING" id="525904.Tter_2815"/>
<dbReference type="InterPro" id="IPR017475">
    <property type="entry name" value="EPS_sugar_tfrase"/>
</dbReference>
<dbReference type="RefSeq" id="WP_012876730.1">
    <property type="nucleotide sequence ID" value="NC_013526.1"/>
</dbReference>
<dbReference type="OrthoDB" id="9795351at2"/>
<dbReference type="Proteomes" id="UP000000323">
    <property type="component" value="Chromosome 2"/>
</dbReference>
<dbReference type="GO" id="GO:0047360">
    <property type="term" value="F:undecaprenyl-phosphate galactose phosphotransferase activity"/>
    <property type="evidence" value="ECO:0007669"/>
    <property type="project" value="UniProtKB-EC"/>
</dbReference>
<organism evidence="9 10">
    <name type="scientific">Thermobaculum terrenum (strain ATCC BAA-798 / CCMEE 7001 / YNP1)</name>
    <dbReference type="NCBI Taxonomy" id="525904"/>
    <lineage>
        <taxon>Bacteria</taxon>
        <taxon>Bacillati</taxon>
        <taxon>Chloroflexota</taxon>
        <taxon>Chloroflexia</taxon>
        <taxon>Candidatus Thermobaculales</taxon>
        <taxon>Candidatus Thermobaculaceae</taxon>
        <taxon>Thermobaculum</taxon>
    </lineage>
</organism>
<sequence length="225" mass="25869">MQEALELPLLERSDLRLYAICKRALDLVGAVLMLVLLSPVMFICAVLIKLDSPGPVLFRQQRVGQGGRLFTCLKFRTMYVDADQSLHKQYVLALMAAEGDDSLRDEHGLYKLPNDPRVTRIGRWLRRTSLDELPQLWNVLRGEMSLVGPRPPIPYEVEQYKPEQLGRLTVKPGITGLWQVKGRNRTTFEQMVALDLEYVRRRGLMLDLWILLMTLPVVLLARDCR</sequence>
<feature type="transmembrane region" description="Helical" evidence="7">
    <location>
        <begin position="204"/>
        <end position="221"/>
    </location>
</feature>
<comment type="similarity">
    <text evidence="2">Belongs to the bacterial sugar transferase family.</text>
</comment>
<dbReference type="InterPro" id="IPR003362">
    <property type="entry name" value="Bact_transf"/>
</dbReference>
<dbReference type="PANTHER" id="PTHR30576">
    <property type="entry name" value="COLANIC BIOSYNTHESIS UDP-GLUCOSE LIPID CARRIER TRANSFERASE"/>
    <property type="match status" value="1"/>
</dbReference>
<reference evidence="10" key="1">
    <citation type="journal article" date="2010" name="Stand. Genomic Sci.">
        <title>Complete genome sequence of 'Thermobaculum terrenum' type strain (YNP1).</title>
        <authorList>
            <person name="Kiss H."/>
            <person name="Cleland D."/>
            <person name="Lapidus A."/>
            <person name="Lucas S."/>
            <person name="Glavina Del Rio T."/>
            <person name="Nolan M."/>
            <person name="Tice H."/>
            <person name="Han C."/>
            <person name="Goodwin L."/>
            <person name="Pitluck S."/>
            <person name="Liolios K."/>
            <person name="Ivanova N."/>
            <person name="Mavromatis K."/>
            <person name="Ovchinnikova G."/>
            <person name="Pati A."/>
            <person name="Chen A."/>
            <person name="Palaniappan K."/>
            <person name="Land M."/>
            <person name="Hauser L."/>
            <person name="Chang Y."/>
            <person name="Jeffries C."/>
            <person name="Lu M."/>
            <person name="Brettin T."/>
            <person name="Detter J."/>
            <person name="Goker M."/>
            <person name="Tindall B."/>
            <person name="Beck B."/>
            <person name="McDermott T."/>
            <person name="Woyke T."/>
            <person name="Bristow J."/>
            <person name="Eisen J."/>
            <person name="Markowitz V."/>
            <person name="Hugenholtz P."/>
            <person name="Kyrpides N."/>
            <person name="Klenk H."/>
            <person name="Cheng J."/>
        </authorList>
    </citation>
    <scope>NUCLEOTIDE SEQUENCE [LARGE SCALE GENOMIC DNA]</scope>
    <source>
        <strain evidence="10">ATCC BAA-798 / YNP1</strain>
    </source>
</reference>
<dbReference type="AlphaFoldDB" id="D1CIX9"/>
<evidence type="ECO:0000256" key="4">
    <source>
        <dbReference type="ARBA" id="ARBA00022692"/>
    </source>
</evidence>
<accession>D1CIX9</accession>
<evidence type="ECO:0000313" key="10">
    <source>
        <dbReference type="Proteomes" id="UP000000323"/>
    </source>
</evidence>
<keyword evidence="6 7" id="KW-0472">Membrane</keyword>
<evidence type="ECO:0000313" key="9">
    <source>
        <dbReference type="EMBL" id="ACZ43699.1"/>
    </source>
</evidence>
<feature type="domain" description="Bacterial sugar transferase" evidence="8">
    <location>
        <begin position="22"/>
        <end position="219"/>
    </location>
</feature>
<dbReference type="EC" id="2.7.8.6" evidence="9"/>
<evidence type="ECO:0000256" key="7">
    <source>
        <dbReference type="SAM" id="Phobius"/>
    </source>
</evidence>
<keyword evidence="10" id="KW-1185">Reference proteome</keyword>
<evidence type="ECO:0000259" key="8">
    <source>
        <dbReference type="Pfam" id="PF02397"/>
    </source>
</evidence>
<dbReference type="KEGG" id="ttr:Tter_2815"/>
<evidence type="ECO:0000256" key="3">
    <source>
        <dbReference type="ARBA" id="ARBA00022679"/>
    </source>
</evidence>
<dbReference type="HOGENOM" id="CLU_024920_1_0_0"/>
<evidence type="ECO:0000256" key="5">
    <source>
        <dbReference type="ARBA" id="ARBA00022989"/>
    </source>
</evidence>
<feature type="transmembrane region" description="Helical" evidence="7">
    <location>
        <begin position="27"/>
        <end position="50"/>
    </location>
</feature>
<evidence type="ECO:0000256" key="6">
    <source>
        <dbReference type="ARBA" id="ARBA00023136"/>
    </source>
</evidence>
<keyword evidence="4 7" id="KW-0812">Transmembrane</keyword>
<dbReference type="EMBL" id="CP001826">
    <property type="protein sequence ID" value="ACZ43699.1"/>
    <property type="molecule type" value="Genomic_DNA"/>
</dbReference>
<dbReference type="PANTHER" id="PTHR30576:SF10">
    <property type="entry name" value="SLL5057 PROTEIN"/>
    <property type="match status" value="1"/>
</dbReference>
<dbReference type="eggNOG" id="COG2148">
    <property type="taxonomic scope" value="Bacteria"/>
</dbReference>
<dbReference type="GO" id="GO:0016020">
    <property type="term" value="C:membrane"/>
    <property type="evidence" value="ECO:0007669"/>
    <property type="project" value="UniProtKB-SubCell"/>
</dbReference>
<dbReference type="NCBIfam" id="TIGR03025">
    <property type="entry name" value="EPS_sugtrans"/>
    <property type="match status" value="1"/>
</dbReference>
<proteinExistence type="inferred from homology"/>
<protein>
    <submittedName>
        <fullName evidence="9">Undecaprenyl-phosphate galactose phosphotransferase</fullName>
        <ecNumber evidence="9">2.7.8.6</ecNumber>
    </submittedName>
</protein>
<name>D1CIX9_THET1</name>
<keyword evidence="5 7" id="KW-1133">Transmembrane helix</keyword>
<evidence type="ECO:0000256" key="2">
    <source>
        <dbReference type="ARBA" id="ARBA00006464"/>
    </source>
</evidence>
<dbReference type="Pfam" id="PF02397">
    <property type="entry name" value="Bac_transf"/>
    <property type="match status" value="1"/>
</dbReference>
<keyword evidence="3 9" id="KW-0808">Transferase</keyword>
<gene>
    <name evidence="9" type="ordered locus">Tter_2815</name>
</gene>
<comment type="subcellular location">
    <subcellularLocation>
        <location evidence="1">Membrane</location>
        <topology evidence="1">Multi-pass membrane protein</topology>
    </subcellularLocation>
</comment>
<evidence type="ECO:0000256" key="1">
    <source>
        <dbReference type="ARBA" id="ARBA00004141"/>
    </source>
</evidence>